<organism evidence="2">
    <name type="scientific">Brassica napus</name>
    <name type="common">Rape</name>
    <dbReference type="NCBI Taxonomy" id="3708"/>
    <lineage>
        <taxon>Eukaryota</taxon>
        <taxon>Viridiplantae</taxon>
        <taxon>Streptophyta</taxon>
        <taxon>Embryophyta</taxon>
        <taxon>Tracheophyta</taxon>
        <taxon>Spermatophyta</taxon>
        <taxon>Magnoliopsida</taxon>
        <taxon>eudicotyledons</taxon>
        <taxon>Gunneridae</taxon>
        <taxon>Pentapetalae</taxon>
        <taxon>rosids</taxon>
        <taxon>malvids</taxon>
        <taxon>Brassicales</taxon>
        <taxon>Brassicaceae</taxon>
        <taxon>Brassiceae</taxon>
        <taxon>Brassica</taxon>
    </lineage>
</organism>
<evidence type="ECO:0000256" key="1">
    <source>
        <dbReference type="SAM" id="MobiDB-lite"/>
    </source>
</evidence>
<evidence type="ECO:0000313" key="2">
    <source>
        <dbReference type="EMBL" id="CAF2159144.1"/>
    </source>
</evidence>
<dbReference type="AlphaFoldDB" id="A0A816YHF8"/>
<name>A0A816YHF8_BRANA</name>
<reference evidence="2" key="1">
    <citation type="submission" date="2021-01" db="EMBL/GenBank/DDBJ databases">
        <authorList>
            <consortium name="Genoscope - CEA"/>
            <person name="William W."/>
        </authorList>
    </citation>
    <scope>NUCLEOTIDE SEQUENCE</scope>
</reference>
<dbReference type="Proteomes" id="UP001295469">
    <property type="component" value="Chromosome A07"/>
</dbReference>
<dbReference type="EMBL" id="HG994361">
    <property type="protein sequence ID" value="CAF2159144.1"/>
    <property type="molecule type" value="Genomic_DNA"/>
</dbReference>
<evidence type="ECO:0000313" key="3">
    <source>
        <dbReference type="EMBL" id="KAH0917792.1"/>
    </source>
</evidence>
<proteinExistence type="predicted"/>
<sequence length="87" mass="9641">MHSKVEEMIWTLESLSYVMMYQLLACLKHANPHNLGRRVSSCLSQPWQGLKAGIVGLYPEGSPSRNSREPKTSLGPGGGLEIVFNQQ</sequence>
<gene>
    <name evidence="2" type="ORF">DARMORV10_A07P09110.1</name>
    <name evidence="3" type="ORF">HID58_025452</name>
</gene>
<reference evidence="3 4" key="2">
    <citation type="submission" date="2021-05" db="EMBL/GenBank/DDBJ databases">
        <title>Genome Assembly of Synthetic Allotetraploid Brassica napus Reveals Homoeologous Exchanges between Subgenomes.</title>
        <authorList>
            <person name="Davis J.T."/>
        </authorList>
    </citation>
    <scope>NUCLEOTIDE SEQUENCE [LARGE SCALE GENOMIC DNA]</scope>
    <source>
        <strain evidence="4">cv. Da-Ae</strain>
        <tissue evidence="3">Seedling</tissue>
    </source>
</reference>
<evidence type="ECO:0000313" key="4">
    <source>
        <dbReference type="Proteomes" id="UP000824890"/>
    </source>
</evidence>
<protein>
    <submittedName>
        <fullName evidence="2">(rape) hypothetical protein</fullName>
    </submittedName>
</protein>
<accession>A0A816YHF8</accession>
<keyword evidence="4" id="KW-1185">Reference proteome</keyword>
<dbReference type="EMBL" id="JAGKQM010000007">
    <property type="protein sequence ID" value="KAH0917792.1"/>
    <property type="molecule type" value="Genomic_DNA"/>
</dbReference>
<dbReference type="Proteomes" id="UP000824890">
    <property type="component" value="Unassembled WGS sequence"/>
</dbReference>
<dbReference type="Gramene" id="CDX77525">
    <property type="protein sequence ID" value="CDX77525"/>
    <property type="gene ID" value="GSBRNA2T00128412001"/>
</dbReference>
<feature type="region of interest" description="Disordered" evidence="1">
    <location>
        <begin position="59"/>
        <end position="87"/>
    </location>
</feature>